<evidence type="ECO:0000256" key="6">
    <source>
        <dbReference type="SAM" id="MobiDB-lite"/>
    </source>
</evidence>
<dbReference type="RefSeq" id="WP_346337027.1">
    <property type="nucleotide sequence ID" value="NZ_JBBYXI010000002.1"/>
</dbReference>
<evidence type="ECO:0000256" key="4">
    <source>
        <dbReference type="ARBA" id="ARBA00023274"/>
    </source>
</evidence>
<accession>A0ABV0BLE1</accession>
<dbReference type="InterPro" id="IPR005996">
    <property type="entry name" value="Ribosomal_uL30_bac-type"/>
</dbReference>
<dbReference type="PANTHER" id="PTHR15892:SF2">
    <property type="entry name" value="LARGE RIBOSOMAL SUBUNIT PROTEIN UL30M"/>
    <property type="match status" value="1"/>
</dbReference>
<dbReference type="Proteomes" id="UP001418637">
    <property type="component" value="Unassembled WGS sequence"/>
</dbReference>
<keyword evidence="4 5" id="KW-0687">Ribonucleoprotein</keyword>
<proteinExistence type="inferred from homology"/>
<evidence type="ECO:0000256" key="2">
    <source>
        <dbReference type="ARBA" id="ARBA00011838"/>
    </source>
</evidence>
<feature type="compositionally biased region" description="Low complexity" evidence="6">
    <location>
        <begin position="1"/>
        <end position="13"/>
    </location>
</feature>
<evidence type="ECO:0000256" key="1">
    <source>
        <dbReference type="ARBA" id="ARBA00007594"/>
    </source>
</evidence>
<evidence type="ECO:0000313" key="9">
    <source>
        <dbReference type="Proteomes" id="UP001418637"/>
    </source>
</evidence>
<dbReference type="NCBIfam" id="TIGR01308">
    <property type="entry name" value="rpmD_bact"/>
    <property type="match status" value="1"/>
</dbReference>
<feature type="region of interest" description="Disordered" evidence="6">
    <location>
        <begin position="1"/>
        <end position="27"/>
    </location>
</feature>
<dbReference type="EMBL" id="JBBYXI010000002">
    <property type="protein sequence ID" value="MEN3931011.1"/>
    <property type="molecule type" value="Genomic_DNA"/>
</dbReference>
<name>A0ABV0BLE1_9HYPH</name>
<organism evidence="8 9">
    <name type="scientific">Hohaiivirga grylli</name>
    <dbReference type="NCBI Taxonomy" id="3133970"/>
    <lineage>
        <taxon>Bacteria</taxon>
        <taxon>Pseudomonadati</taxon>
        <taxon>Pseudomonadota</taxon>
        <taxon>Alphaproteobacteria</taxon>
        <taxon>Hyphomicrobiales</taxon>
        <taxon>Methylobacteriaceae</taxon>
        <taxon>Hohaiivirga</taxon>
    </lineage>
</organism>
<evidence type="ECO:0000256" key="5">
    <source>
        <dbReference type="HAMAP-Rule" id="MF_01371"/>
    </source>
</evidence>
<dbReference type="GO" id="GO:0005840">
    <property type="term" value="C:ribosome"/>
    <property type="evidence" value="ECO:0007669"/>
    <property type="project" value="UniProtKB-KW"/>
</dbReference>
<dbReference type="InterPro" id="IPR036919">
    <property type="entry name" value="Ribo_uL30_ferredoxin-like_sf"/>
</dbReference>
<protein>
    <recommendedName>
        <fullName evidence="5">Large ribosomal subunit protein uL30</fullName>
    </recommendedName>
</protein>
<reference evidence="8 9" key="1">
    <citation type="submission" date="2024-04" db="EMBL/GenBank/DDBJ databases">
        <title>A novel species isolated from cricket.</title>
        <authorList>
            <person name="Wang H.-C."/>
        </authorList>
    </citation>
    <scope>NUCLEOTIDE SEQUENCE [LARGE SCALE GENOMIC DNA]</scope>
    <source>
        <strain evidence="8 9">WL0021</strain>
    </source>
</reference>
<dbReference type="SUPFAM" id="SSF55129">
    <property type="entry name" value="Ribosomal protein L30p/L7e"/>
    <property type="match status" value="1"/>
</dbReference>
<comment type="caution">
    <text evidence="8">The sequence shown here is derived from an EMBL/GenBank/DDBJ whole genome shotgun (WGS) entry which is preliminary data.</text>
</comment>
<dbReference type="PIRSF" id="PIRSF002211">
    <property type="entry name" value="Ribosomal_L30_bac-type"/>
    <property type="match status" value="1"/>
</dbReference>
<comment type="subunit">
    <text evidence="2 5">Part of the 50S ribosomal subunit.</text>
</comment>
<evidence type="ECO:0000259" key="7">
    <source>
        <dbReference type="Pfam" id="PF00327"/>
    </source>
</evidence>
<feature type="domain" description="Large ribosomal subunit protein uL30-like ferredoxin-like fold" evidence="7">
    <location>
        <begin position="12"/>
        <end position="61"/>
    </location>
</feature>
<gene>
    <name evidence="5 8" type="primary">rpmD</name>
    <name evidence="8" type="ORF">WJT86_08065</name>
</gene>
<comment type="similarity">
    <text evidence="1 5">Belongs to the universal ribosomal protein uL30 family.</text>
</comment>
<dbReference type="Pfam" id="PF00327">
    <property type="entry name" value="Ribosomal_L30"/>
    <property type="match status" value="1"/>
</dbReference>
<dbReference type="CDD" id="cd01658">
    <property type="entry name" value="Ribosomal_L30"/>
    <property type="match status" value="1"/>
</dbReference>
<dbReference type="PANTHER" id="PTHR15892">
    <property type="entry name" value="MITOCHONDRIAL RIBOSOMAL PROTEIN L30"/>
    <property type="match status" value="1"/>
</dbReference>
<keyword evidence="9" id="KW-1185">Reference proteome</keyword>
<evidence type="ECO:0000256" key="3">
    <source>
        <dbReference type="ARBA" id="ARBA00022980"/>
    </source>
</evidence>
<sequence>MAKKPATTKTVTVEQTGSPIRREAKQRQTLIGLKLNKIRRTSTLPDTPEVRGMIEKVKHLVRVVDGH</sequence>
<dbReference type="HAMAP" id="MF_01371_B">
    <property type="entry name" value="Ribosomal_uL30_B"/>
    <property type="match status" value="1"/>
</dbReference>
<dbReference type="InterPro" id="IPR016082">
    <property type="entry name" value="Ribosomal_uL30_ferredoxin-like"/>
</dbReference>
<keyword evidence="3 5" id="KW-0689">Ribosomal protein</keyword>
<dbReference type="Gene3D" id="3.30.1390.20">
    <property type="entry name" value="Ribosomal protein L30, ferredoxin-like fold domain"/>
    <property type="match status" value="1"/>
</dbReference>
<evidence type="ECO:0000313" key="8">
    <source>
        <dbReference type="EMBL" id="MEN3931011.1"/>
    </source>
</evidence>